<sequence>MAALAPSSLSPVDPAGVLPTHVLDHRIVTTDCCRQRPKKNFLGLIPSDTSHLEQRISVPGMVRVGCPGPSTQAAGLPRGKAFMVLHAITILPLQKNVKFVQLSGQGT</sequence>
<organism evidence="1 2">
    <name type="scientific">Aaosphaeria arxii CBS 175.79</name>
    <dbReference type="NCBI Taxonomy" id="1450172"/>
    <lineage>
        <taxon>Eukaryota</taxon>
        <taxon>Fungi</taxon>
        <taxon>Dikarya</taxon>
        <taxon>Ascomycota</taxon>
        <taxon>Pezizomycotina</taxon>
        <taxon>Dothideomycetes</taxon>
        <taxon>Pleosporomycetidae</taxon>
        <taxon>Pleosporales</taxon>
        <taxon>Pleosporales incertae sedis</taxon>
        <taxon>Aaosphaeria</taxon>
    </lineage>
</organism>
<proteinExistence type="predicted"/>
<dbReference type="EMBL" id="ML978078">
    <property type="protein sequence ID" value="KAF2009423.1"/>
    <property type="molecule type" value="Genomic_DNA"/>
</dbReference>
<name>A0A6A5X923_9PLEO</name>
<accession>A0A6A5X923</accession>
<dbReference type="RefSeq" id="XP_033377762.1">
    <property type="nucleotide sequence ID" value="XM_033534593.1"/>
</dbReference>
<reference evidence="1" key="1">
    <citation type="journal article" date="2020" name="Stud. Mycol.">
        <title>101 Dothideomycetes genomes: a test case for predicting lifestyles and emergence of pathogens.</title>
        <authorList>
            <person name="Haridas S."/>
            <person name="Albert R."/>
            <person name="Binder M."/>
            <person name="Bloem J."/>
            <person name="Labutti K."/>
            <person name="Salamov A."/>
            <person name="Andreopoulos B."/>
            <person name="Baker S."/>
            <person name="Barry K."/>
            <person name="Bills G."/>
            <person name="Bluhm B."/>
            <person name="Cannon C."/>
            <person name="Castanera R."/>
            <person name="Culley D."/>
            <person name="Daum C."/>
            <person name="Ezra D."/>
            <person name="Gonzalez J."/>
            <person name="Henrissat B."/>
            <person name="Kuo A."/>
            <person name="Liang C."/>
            <person name="Lipzen A."/>
            <person name="Lutzoni F."/>
            <person name="Magnuson J."/>
            <person name="Mondo S."/>
            <person name="Nolan M."/>
            <person name="Ohm R."/>
            <person name="Pangilinan J."/>
            <person name="Park H.-J."/>
            <person name="Ramirez L."/>
            <person name="Alfaro M."/>
            <person name="Sun H."/>
            <person name="Tritt A."/>
            <person name="Yoshinaga Y."/>
            <person name="Zwiers L.-H."/>
            <person name="Turgeon B."/>
            <person name="Goodwin S."/>
            <person name="Spatafora J."/>
            <person name="Crous P."/>
            <person name="Grigoriev I."/>
        </authorList>
    </citation>
    <scope>NUCLEOTIDE SEQUENCE</scope>
    <source>
        <strain evidence="1">CBS 175.79</strain>
    </source>
</reference>
<gene>
    <name evidence="1" type="ORF">BU24DRAFT_74873</name>
</gene>
<evidence type="ECO:0000313" key="1">
    <source>
        <dbReference type="EMBL" id="KAF2009423.1"/>
    </source>
</evidence>
<evidence type="ECO:0000313" key="2">
    <source>
        <dbReference type="Proteomes" id="UP000799778"/>
    </source>
</evidence>
<dbReference type="Proteomes" id="UP000799778">
    <property type="component" value="Unassembled WGS sequence"/>
</dbReference>
<dbReference type="AlphaFoldDB" id="A0A6A5X923"/>
<protein>
    <submittedName>
        <fullName evidence="1">Uncharacterized protein</fullName>
    </submittedName>
</protein>
<keyword evidence="2" id="KW-1185">Reference proteome</keyword>
<dbReference type="GeneID" id="54291990"/>